<accession>K1TQN8</accession>
<dbReference type="AlphaFoldDB" id="K1TQN8"/>
<comment type="caution">
    <text evidence="2">The sequence shown here is derived from an EMBL/GenBank/DDBJ whole genome shotgun (WGS) entry which is preliminary data.</text>
</comment>
<feature type="region of interest" description="Disordered" evidence="1">
    <location>
        <begin position="1"/>
        <end position="51"/>
    </location>
</feature>
<evidence type="ECO:0000313" key="2">
    <source>
        <dbReference type="EMBL" id="EKC61621.1"/>
    </source>
</evidence>
<feature type="non-terminal residue" evidence="2">
    <location>
        <position position="133"/>
    </location>
</feature>
<evidence type="ECO:0000256" key="1">
    <source>
        <dbReference type="SAM" id="MobiDB-lite"/>
    </source>
</evidence>
<organism evidence="2">
    <name type="scientific">human gut metagenome</name>
    <dbReference type="NCBI Taxonomy" id="408170"/>
    <lineage>
        <taxon>unclassified sequences</taxon>
        <taxon>metagenomes</taxon>
        <taxon>organismal metagenomes</taxon>
    </lineage>
</organism>
<feature type="compositionally biased region" description="Low complexity" evidence="1">
    <location>
        <begin position="19"/>
        <end position="32"/>
    </location>
</feature>
<proteinExistence type="predicted"/>
<reference evidence="2" key="1">
    <citation type="journal article" date="2013" name="Environ. Microbiol.">
        <title>Microbiota from the distal guts of lean and obese adolescents exhibit partial functional redundancy besides clear differences in community structure.</title>
        <authorList>
            <person name="Ferrer M."/>
            <person name="Ruiz A."/>
            <person name="Lanza F."/>
            <person name="Haange S.B."/>
            <person name="Oberbach A."/>
            <person name="Till H."/>
            <person name="Bargiela R."/>
            <person name="Campoy C."/>
            <person name="Segura M.T."/>
            <person name="Richter M."/>
            <person name="von Bergen M."/>
            <person name="Seifert J."/>
            <person name="Suarez A."/>
        </authorList>
    </citation>
    <scope>NUCLEOTIDE SEQUENCE</scope>
</reference>
<protein>
    <submittedName>
        <fullName evidence="2">Uncharacterized protein</fullName>
    </submittedName>
</protein>
<gene>
    <name evidence="2" type="ORF">LEA_12261</name>
</gene>
<dbReference type="EMBL" id="AJWY01008295">
    <property type="protein sequence ID" value="EKC61621.1"/>
    <property type="molecule type" value="Genomic_DNA"/>
</dbReference>
<name>K1TQN8_9ZZZZ</name>
<sequence>MGTMNFSPAAESAAIKQVTAPAAATSNAAPATEQKEPQTNPTSRRRAPSAPIWSALTVARRMFNNLPSALQNTETKRMCLKEAAERTYGDPKRASYDIKNEARKLTNLMDFGEYCRKNGLKGENVAEHVVFEG</sequence>